<comment type="caution">
    <text evidence="3">The sequence shown here is derived from an EMBL/GenBank/DDBJ whole genome shotgun (WGS) entry which is preliminary data.</text>
</comment>
<sequence>MHFTSFALAALVGVAQATKDAVQVQVVSVGKNPQTGKAGLQYWPENIVAAPGSFVQFQFWVGNHTVTQSDFDHPCQPISQIDSTKEGVWSGFVPAAASADKGEIPTYTVQVNDTKPIWLFCSQGKHCQSGMAMVINQNTTANSSRCLSSYKSAAAGVTIPSDSGSGGSGGGDSSSGGGNGGYGGGYGGPQGGYNSTGYPAPSVPDYTSSIQPVPAPAPTSSAGSDAVGTGGLLPTASPTGVQVSGASAFTVSSGLLFTLGACVFALM</sequence>
<dbReference type="Proteomes" id="UP001338125">
    <property type="component" value="Unassembled WGS sequence"/>
</dbReference>
<dbReference type="InterPro" id="IPR052953">
    <property type="entry name" value="Ser-rich/MCO-related"/>
</dbReference>
<dbReference type="PANTHER" id="PTHR34883">
    <property type="entry name" value="SERINE-RICH PROTEIN, PUTATIVE-RELATED-RELATED"/>
    <property type="match status" value="1"/>
</dbReference>
<name>A0ABR0SYH7_9HYPO</name>
<evidence type="ECO:0000256" key="2">
    <source>
        <dbReference type="SAM" id="SignalP"/>
    </source>
</evidence>
<dbReference type="SUPFAM" id="SSF49503">
    <property type="entry name" value="Cupredoxins"/>
    <property type="match status" value="1"/>
</dbReference>
<evidence type="ECO:0000313" key="4">
    <source>
        <dbReference type="Proteomes" id="UP001338125"/>
    </source>
</evidence>
<feature type="chain" id="PRO_5046419715" evidence="2">
    <location>
        <begin position="18"/>
        <end position="267"/>
    </location>
</feature>
<evidence type="ECO:0000256" key="1">
    <source>
        <dbReference type="SAM" id="MobiDB-lite"/>
    </source>
</evidence>
<protein>
    <submittedName>
        <fullName evidence="3">Extracellular serine-rich protein</fullName>
    </submittedName>
</protein>
<dbReference type="EMBL" id="JAVFKD010000002">
    <property type="protein sequence ID" value="KAK5997226.1"/>
    <property type="molecule type" value="Genomic_DNA"/>
</dbReference>
<keyword evidence="2" id="KW-0732">Signal</keyword>
<dbReference type="CDD" id="cd00920">
    <property type="entry name" value="Cupredoxin"/>
    <property type="match status" value="1"/>
</dbReference>
<reference evidence="3 4" key="1">
    <citation type="submission" date="2024-01" db="EMBL/GenBank/DDBJ databases">
        <title>Complete genome of Cladobotryum mycophilum ATHUM6906.</title>
        <authorList>
            <person name="Christinaki A.C."/>
            <person name="Myridakis A.I."/>
            <person name="Kouvelis V.N."/>
        </authorList>
    </citation>
    <scope>NUCLEOTIDE SEQUENCE [LARGE SCALE GENOMIC DNA]</scope>
    <source>
        <strain evidence="3 4">ATHUM6906</strain>
    </source>
</reference>
<evidence type="ECO:0000313" key="3">
    <source>
        <dbReference type="EMBL" id="KAK5997226.1"/>
    </source>
</evidence>
<feature type="region of interest" description="Disordered" evidence="1">
    <location>
        <begin position="159"/>
        <end position="231"/>
    </location>
</feature>
<organism evidence="3 4">
    <name type="scientific">Cladobotryum mycophilum</name>
    <dbReference type="NCBI Taxonomy" id="491253"/>
    <lineage>
        <taxon>Eukaryota</taxon>
        <taxon>Fungi</taxon>
        <taxon>Dikarya</taxon>
        <taxon>Ascomycota</taxon>
        <taxon>Pezizomycotina</taxon>
        <taxon>Sordariomycetes</taxon>
        <taxon>Hypocreomycetidae</taxon>
        <taxon>Hypocreales</taxon>
        <taxon>Hypocreaceae</taxon>
        <taxon>Cladobotryum</taxon>
    </lineage>
</organism>
<accession>A0ABR0SYH7</accession>
<keyword evidence="4" id="KW-1185">Reference proteome</keyword>
<feature type="signal peptide" evidence="2">
    <location>
        <begin position="1"/>
        <end position="17"/>
    </location>
</feature>
<proteinExistence type="predicted"/>
<dbReference type="PANTHER" id="PTHR34883:SF17">
    <property type="entry name" value="CUPREDOXIN"/>
    <property type="match status" value="1"/>
</dbReference>
<dbReference type="Gene3D" id="2.60.40.420">
    <property type="entry name" value="Cupredoxins - blue copper proteins"/>
    <property type="match status" value="1"/>
</dbReference>
<dbReference type="InterPro" id="IPR008972">
    <property type="entry name" value="Cupredoxin"/>
</dbReference>
<gene>
    <name evidence="3" type="ORF">PT974_02580</name>
</gene>
<feature type="compositionally biased region" description="Gly residues" evidence="1">
    <location>
        <begin position="164"/>
        <end position="191"/>
    </location>
</feature>